<feature type="compositionally biased region" description="Basic and acidic residues" evidence="10">
    <location>
        <begin position="286"/>
        <end position="296"/>
    </location>
</feature>
<keyword evidence="13" id="KW-1185">Reference proteome</keyword>
<evidence type="ECO:0000256" key="7">
    <source>
        <dbReference type="ARBA" id="ARBA00022839"/>
    </source>
</evidence>
<dbReference type="Proteomes" id="UP000053789">
    <property type="component" value="Unassembled WGS sequence"/>
</dbReference>
<name>A0A0D2F6Z4_CLAB1</name>
<dbReference type="SUPFAM" id="SSF53098">
    <property type="entry name" value="Ribonuclease H-like"/>
    <property type="match status" value="1"/>
</dbReference>
<dbReference type="PANTHER" id="PTHR12801">
    <property type="entry name" value="RNA EXONUCLEASE REXO1 / RECO3 FAMILY MEMBER-RELATED"/>
    <property type="match status" value="1"/>
</dbReference>
<feature type="compositionally biased region" description="Basic and acidic residues" evidence="10">
    <location>
        <begin position="68"/>
        <end position="97"/>
    </location>
</feature>
<feature type="compositionally biased region" description="Polar residues" evidence="10">
    <location>
        <begin position="15"/>
        <end position="28"/>
    </location>
</feature>
<dbReference type="Gene3D" id="2.40.128.680">
    <property type="match status" value="1"/>
</dbReference>
<dbReference type="InterPro" id="IPR012337">
    <property type="entry name" value="RNaseH-like_sf"/>
</dbReference>
<keyword evidence="7" id="KW-0269">Exonuclease</keyword>
<dbReference type="GO" id="GO:0008408">
    <property type="term" value="F:3'-5' exonuclease activity"/>
    <property type="evidence" value="ECO:0007669"/>
    <property type="project" value="InterPro"/>
</dbReference>
<dbReference type="InterPro" id="IPR013520">
    <property type="entry name" value="Ribonucl_H"/>
</dbReference>
<feature type="region of interest" description="Disordered" evidence="10">
    <location>
        <begin position="274"/>
        <end position="297"/>
    </location>
</feature>
<dbReference type="GeneID" id="27694408"/>
<dbReference type="VEuPathDB" id="FungiDB:Z519_01480"/>
<reference evidence="12" key="1">
    <citation type="submission" date="2015-01" db="EMBL/GenBank/DDBJ databases">
        <title>The Genome Sequence of Cladophialophora bantiana CBS 173.52.</title>
        <authorList>
            <consortium name="The Broad Institute Genomics Platform"/>
            <person name="Cuomo C."/>
            <person name="de Hoog S."/>
            <person name="Gorbushina A."/>
            <person name="Stielow B."/>
            <person name="Teixiera M."/>
            <person name="Abouelleil A."/>
            <person name="Chapman S.B."/>
            <person name="Priest M."/>
            <person name="Young S.K."/>
            <person name="Wortman J."/>
            <person name="Nusbaum C."/>
            <person name="Birren B."/>
        </authorList>
    </citation>
    <scope>NUCLEOTIDE SEQUENCE [LARGE SCALE GENOMIC DNA]</scope>
    <source>
        <strain evidence="12">CBS 173.52</strain>
    </source>
</reference>
<organism evidence="12 13">
    <name type="scientific">Cladophialophora bantiana (strain ATCC 10958 / CBS 173.52 / CDC B-1940 / NIH 8579)</name>
    <name type="common">Xylohypha bantiana</name>
    <dbReference type="NCBI Taxonomy" id="1442370"/>
    <lineage>
        <taxon>Eukaryota</taxon>
        <taxon>Fungi</taxon>
        <taxon>Dikarya</taxon>
        <taxon>Ascomycota</taxon>
        <taxon>Pezizomycotina</taxon>
        <taxon>Eurotiomycetes</taxon>
        <taxon>Chaetothyriomycetidae</taxon>
        <taxon>Chaetothyriales</taxon>
        <taxon>Herpotrichiellaceae</taxon>
        <taxon>Cladophialophora</taxon>
    </lineage>
</organism>
<dbReference type="GO" id="GO:0000027">
    <property type="term" value="P:ribosomal large subunit assembly"/>
    <property type="evidence" value="ECO:0007669"/>
    <property type="project" value="TreeGrafter"/>
</dbReference>
<dbReference type="InterPro" id="IPR013924">
    <property type="entry name" value="RNase_H2_suC"/>
</dbReference>
<feature type="compositionally biased region" description="Basic and acidic residues" evidence="10">
    <location>
        <begin position="494"/>
        <end position="503"/>
    </location>
</feature>
<dbReference type="OrthoDB" id="8191639at2759"/>
<keyword evidence="5" id="KW-0540">Nuclease</keyword>
<keyword evidence="6" id="KW-0378">Hydrolase</keyword>
<dbReference type="GO" id="GO:0006401">
    <property type="term" value="P:RNA catabolic process"/>
    <property type="evidence" value="ECO:0007669"/>
    <property type="project" value="InterPro"/>
</dbReference>
<dbReference type="RefSeq" id="XP_016624565.1">
    <property type="nucleotide sequence ID" value="XM_016759237.1"/>
</dbReference>
<dbReference type="CDD" id="cd09271">
    <property type="entry name" value="RNase_H2-C"/>
    <property type="match status" value="1"/>
</dbReference>
<dbReference type="AlphaFoldDB" id="A0A0D2F6Z4"/>
<evidence type="ECO:0000256" key="8">
    <source>
        <dbReference type="ARBA" id="ARBA00023242"/>
    </source>
</evidence>
<dbReference type="GO" id="GO:0032299">
    <property type="term" value="C:ribonuclease H2 complex"/>
    <property type="evidence" value="ECO:0007669"/>
    <property type="project" value="InterPro"/>
</dbReference>
<feature type="region of interest" description="Disordered" evidence="10">
    <location>
        <begin position="14"/>
        <end position="102"/>
    </location>
</feature>
<gene>
    <name evidence="12" type="ORF">Z519_01480</name>
</gene>
<dbReference type="FunFam" id="3.30.420.10:FF:000007">
    <property type="entry name" value="Interferon-stimulated exonuclease gene 20"/>
    <property type="match status" value="1"/>
</dbReference>
<dbReference type="GO" id="GO:0005634">
    <property type="term" value="C:nucleus"/>
    <property type="evidence" value="ECO:0007669"/>
    <property type="project" value="UniProtKB-SubCell"/>
</dbReference>
<evidence type="ECO:0000313" key="12">
    <source>
        <dbReference type="EMBL" id="KIW97896.1"/>
    </source>
</evidence>
<dbReference type="CDD" id="cd06144">
    <property type="entry name" value="REX4_like"/>
    <property type="match status" value="1"/>
</dbReference>
<dbReference type="SMART" id="SM00479">
    <property type="entry name" value="EXOIII"/>
    <property type="match status" value="1"/>
</dbReference>
<comment type="subcellular location">
    <subcellularLocation>
        <location evidence="1">Nucleus</location>
    </subcellularLocation>
</comment>
<evidence type="ECO:0000256" key="10">
    <source>
        <dbReference type="SAM" id="MobiDB-lite"/>
    </source>
</evidence>
<proteinExistence type="inferred from homology"/>
<feature type="region of interest" description="Disordered" evidence="10">
    <location>
        <begin position="483"/>
        <end position="513"/>
    </location>
</feature>
<sequence>MDLNNLSANWKKLQATLNNRTGSSSTKSLSKHGVKRKREDVQNIASKSPAEPPQTRKGPLIHKAMALDGDHSTRPSSIRELENRDNLPRPRPPRELSQKVNAGLSPEVEIGRYVALDCEMVGVGPNPERESALARVSIVNYNGDQIYDSYVLPLETVTDYRTHISGISHNHMKTARQFKEVQVEVAKILKDRVIVGHAIRHDLEALMIGHPQRDVRDTARHPPYRKIAGGGSPRLKILASELLGFEIQQSEHSSVEDAQACMLLFRKDKAAFEREHSKRWPAQPPPERKQDAEDQTKPQLRLTVRLAVEGLAPKLGKRRQLLGKKAVNIRPLQHNERPAFNKCTVNILPCRVHHNGPTKVTKRYWSPQFEKDGTATSYFRGRRLRGKVIKLPAGYRGTVAKTTDRYLPQPCKSQTGPTYTVVDEDIEIADDEEEPPDPVKVLEESSTFEEVIVWGHDRVPTNEDIFVKGIAEWISFAEAIHVNPTKDTQQNDAENEKEKDNRDTSTTPHTSTS</sequence>
<evidence type="ECO:0000256" key="3">
    <source>
        <dbReference type="ARBA" id="ARBA00016937"/>
    </source>
</evidence>
<dbReference type="InterPro" id="IPR037431">
    <property type="entry name" value="REX4_DEDDh_dom"/>
</dbReference>
<keyword evidence="4" id="KW-0698">rRNA processing</keyword>
<evidence type="ECO:0000256" key="1">
    <source>
        <dbReference type="ARBA" id="ARBA00004123"/>
    </source>
</evidence>
<dbReference type="InterPro" id="IPR036397">
    <property type="entry name" value="RNaseH_sf"/>
</dbReference>
<dbReference type="InterPro" id="IPR047021">
    <property type="entry name" value="REXO1/3/4-like"/>
</dbReference>
<evidence type="ECO:0000256" key="4">
    <source>
        <dbReference type="ARBA" id="ARBA00022552"/>
    </source>
</evidence>
<evidence type="ECO:0000313" key="13">
    <source>
        <dbReference type="Proteomes" id="UP000053789"/>
    </source>
</evidence>
<evidence type="ECO:0000259" key="11">
    <source>
        <dbReference type="SMART" id="SM00479"/>
    </source>
</evidence>
<dbReference type="Pfam" id="PF08615">
    <property type="entry name" value="RNase_H2_suC"/>
    <property type="match status" value="1"/>
</dbReference>
<dbReference type="Gene3D" id="3.30.420.10">
    <property type="entry name" value="Ribonuclease H-like superfamily/Ribonuclease H"/>
    <property type="match status" value="1"/>
</dbReference>
<comment type="function">
    <text evidence="9">Exoribonuclease involved in ribosome biosynthesis. Involved in the processing of ITS1, the internal transcribed spacer localized between the 18S and 5.8S rRNAs.</text>
</comment>
<comment type="similarity">
    <text evidence="2">Belongs to the REXO4 family.</text>
</comment>
<evidence type="ECO:0000256" key="2">
    <source>
        <dbReference type="ARBA" id="ARBA00010489"/>
    </source>
</evidence>
<dbReference type="GO" id="GO:0003676">
    <property type="term" value="F:nucleic acid binding"/>
    <property type="evidence" value="ECO:0007669"/>
    <property type="project" value="InterPro"/>
</dbReference>
<protein>
    <recommendedName>
        <fullName evidence="3">RNA exonuclease 4</fullName>
    </recommendedName>
</protein>
<accession>A0A0D2F6Z4</accession>
<dbReference type="PANTHER" id="PTHR12801:SF45">
    <property type="entry name" value="RNA EXONUCLEASE 4"/>
    <property type="match status" value="1"/>
</dbReference>
<feature type="domain" description="Exonuclease" evidence="11">
    <location>
        <begin position="112"/>
        <end position="274"/>
    </location>
</feature>
<dbReference type="HOGENOM" id="CLU_038378_1_0_1"/>
<evidence type="ECO:0000256" key="6">
    <source>
        <dbReference type="ARBA" id="ARBA00022801"/>
    </source>
</evidence>
<keyword evidence="8" id="KW-0539">Nucleus</keyword>
<feature type="compositionally biased region" description="Polar residues" evidence="10">
    <location>
        <begin position="504"/>
        <end position="513"/>
    </location>
</feature>
<dbReference type="EMBL" id="KN846981">
    <property type="protein sequence ID" value="KIW97896.1"/>
    <property type="molecule type" value="Genomic_DNA"/>
</dbReference>
<dbReference type="GO" id="GO:0006364">
    <property type="term" value="P:rRNA processing"/>
    <property type="evidence" value="ECO:0007669"/>
    <property type="project" value="UniProtKB-KW"/>
</dbReference>
<evidence type="ECO:0000256" key="5">
    <source>
        <dbReference type="ARBA" id="ARBA00022722"/>
    </source>
</evidence>
<evidence type="ECO:0000256" key="9">
    <source>
        <dbReference type="ARBA" id="ARBA00025599"/>
    </source>
</evidence>
<dbReference type="Pfam" id="PF00929">
    <property type="entry name" value="RNase_T"/>
    <property type="match status" value="1"/>
</dbReference>